<dbReference type="STRING" id="253628.A0A0D2AC51"/>
<evidence type="ECO:0000313" key="4">
    <source>
        <dbReference type="Proteomes" id="UP000053259"/>
    </source>
</evidence>
<dbReference type="GO" id="GO:0070072">
    <property type="term" value="P:vacuolar proton-transporting V-type ATPase complex assembly"/>
    <property type="evidence" value="ECO:0007669"/>
    <property type="project" value="InterPro"/>
</dbReference>
<dbReference type="PANTHER" id="PTHR31996:SF2">
    <property type="entry name" value="COILED-COIL DOMAIN-CONTAINING PROTEIN 115"/>
    <property type="match status" value="1"/>
</dbReference>
<dbReference type="Pfam" id="PF21730">
    <property type="entry name" value="Vma22_CCDC115"/>
    <property type="match status" value="1"/>
</dbReference>
<evidence type="ECO:0000256" key="1">
    <source>
        <dbReference type="ARBA" id="ARBA00093634"/>
    </source>
</evidence>
<dbReference type="AlphaFoldDB" id="A0A0D2AC51"/>
<feature type="compositionally biased region" description="Basic and acidic residues" evidence="2">
    <location>
        <begin position="123"/>
        <end position="133"/>
    </location>
</feature>
<accession>A0A0D2AC51</accession>
<dbReference type="VEuPathDB" id="FungiDB:PV09_04902"/>
<dbReference type="Gene3D" id="1.10.287.3240">
    <property type="match status" value="1"/>
</dbReference>
<dbReference type="InterPro" id="IPR040357">
    <property type="entry name" value="Vma22/CCDC115"/>
</dbReference>
<dbReference type="GeneID" id="27312875"/>
<proteinExistence type="predicted"/>
<dbReference type="FunCoup" id="A0A0D2AC51">
    <property type="interactions" value="54"/>
</dbReference>
<dbReference type="PANTHER" id="PTHR31996">
    <property type="entry name" value="COILED-COIL DOMAIN-CONTAINING PROTEIN 115"/>
    <property type="match status" value="1"/>
</dbReference>
<keyword evidence="4" id="KW-1185">Reference proteome</keyword>
<dbReference type="RefSeq" id="XP_016213954.1">
    <property type="nucleotide sequence ID" value="XM_016358336.1"/>
</dbReference>
<sequence length="193" mass="21552">MATTTTGTASNEVERPSRTAEDLVQSLDDLFERYLDVLDRYQKARQDLSRHFAAGYLSLAQANFLNKGRRYGQDYYDERMQAQRVVRVSTSGGGGDVYEFTCVKRESAPVETPADAGEDDGDDAKKNETKPASKDPLQWFGILVAQPLRAAQASFTTAVEGSVPELVTLQVQLRNLEIEIGRTRKMLKKLEKV</sequence>
<dbReference type="GO" id="GO:1990871">
    <property type="term" value="C:Vma12-Vma22 assembly complex"/>
    <property type="evidence" value="ECO:0007669"/>
    <property type="project" value="TreeGrafter"/>
</dbReference>
<evidence type="ECO:0000256" key="2">
    <source>
        <dbReference type="SAM" id="MobiDB-lite"/>
    </source>
</evidence>
<gene>
    <name evidence="3" type="ORF">PV09_04902</name>
</gene>
<dbReference type="Proteomes" id="UP000053259">
    <property type="component" value="Unassembled WGS sequence"/>
</dbReference>
<organism evidence="3 4">
    <name type="scientific">Verruconis gallopava</name>
    <dbReference type="NCBI Taxonomy" id="253628"/>
    <lineage>
        <taxon>Eukaryota</taxon>
        <taxon>Fungi</taxon>
        <taxon>Dikarya</taxon>
        <taxon>Ascomycota</taxon>
        <taxon>Pezizomycotina</taxon>
        <taxon>Dothideomycetes</taxon>
        <taxon>Pleosporomycetidae</taxon>
        <taxon>Venturiales</taxon>
        <taxon>Sympoventuriaceae</taxon>
        <taxon>Verruconis</taxon>
    </lineage>
</organism>
<feature type="region of interest" description="Disordered" evidence="2">
    <location>
        <begin position="109"/>
        <end position="133"/>
    </location>
</feature>
<dbReference type="EMBL" id="KN847542">
    <property type="protein sequence ID" value="KIW04085.1"/>
    <property type="molecule type" value="Genomic_DNA"/>
</dbReference>
<name>A0A0D2AC51_9PEZI</name>
<reference evidence="3 4" key="1">
    <citation type="submission" date="2015-01" db="EMBL/GenBank/DDBJ databases">
        <title>The Genome Sequence of Ochroconis gallopava CBS43764.</title>
        <authorList>
            <consortium name="The Broad Institute Genomics Platform"/>
            <person name="Cuomo C."/>
            <person name="de Hoog S."/>
            <person name="Gorbushina A."/>
            <person name="Stielow B."/>
            <person name="Teixiera M."/>
            <person name="Abouelleil A."/>
            <person name="Chapman S.B."/>
            <person name="Priest M."/>
            <person name="Young S.K."/>
            <person name="Wortman J."/>
            <person name="Nusbaum C."/>
            <person name="Birren B."/>
        </authorList>
    </citation>
    <scope>NUCLEOTIDE SEQUENCE [LARGE SCALE GENOMIC DNA]</scope>
    <source>
        <strain evidence="3 4">CBS 43764</strain>
    </source>
</reference>
<dbReference type="InParanoid" id="A0A0D2AC51"/>
<evidence type="ECO:0000313" key="3">
    <source>
        <dbReference type="EMBL" id="KIW04085.1"/>
    </source>
</evidence>
<dbReference type="HOGENOM" id="CLU_057721_2_0_1"/>
<protein>
    <recommendedName>
        <fullName evidence="1">Vacuolar ATPase assembly protein VMA22</fullName>
    </recommendedName>
</protein>
<dbReference type="GO" id="GO:0051082">
    <property type="term" value="F:unfolded protein binding"/>
    <property type="evidence" value="ECO:0007669"/>
    <property type="project" value="TreeGrafter"/>
</dbReference>